<proteinExistence type="predicted"/>
<organism evidence="1 2">
    <name type="scientific">Capsella rubella</name>
    <dbReference type="NCBI Taxonomy" id="81985"/>
    <lineage>
        <taxon>Eukaryota</taxon>
        <taxon>Viridiplantae</taxon>
        <taxon>Streptophyta</taxon>
        <taxon>Embryophyta</taxon>
        <taxon>Tracheophyta</taxon>
        <taxon>Spermatophyta</taxon>
        <taxon>Magnoliopsida</taxon>
        <taxon>eudicotyledons</taxon>
        <taxon>Gunneridae</taxon>
        <taxon>Pentapetalae</taxon>
        <taxon>rosids</taxon>
        <taxon>malvids</taxon>
        <taxon>Brassicales</taxon>
        <taxon>Brassicaceae</taxon>
        <taxon>Camelineae</taxon>
        <taxon>Capsella</taxon>
    </lineage>
</organism>
<protein>
    <submittedName>
        <fullName evidence="1">Uncharacterized protein</fullName>
    </submittedName>
</protein>
<evidence type="ECO:0000313" key="2">
    <source>
        <dbReference type="Proteomes" id="UP000029121"/>
    </source>
</evidence>
<dbReference type="AlphaFoldDB" id="R0IP11"/>
<reference evidence="2" key="1">
    <citation type="journal article" date="2013" name="Nat. Genet.">
        <title>The Capsella rubella genome and the genomic consequences of rapid mating system evolution.</title>
        <authorList>
            <person name="Slotte T."/>
            <person name="Hazzouri K.M."/>
            <person name="Agren J.A."/>
            <person name="Koenig D."/>
            <person name="Maumus F."/>
            <person name="Guo Y.L."/>
            <person name="Steige K."/>
            <person name="Platts A.E."/>
            <person name="Escobar J.S."/>
            <person name="Newman L.K."/>
            <person name="Wang W."/>
            <person name="Mandakova T."/>
            <person name="Vello E."/>
            <person name="Smith L.M."/>
            <person name="Henz S.R."/>
            <person name="Steffen J."/>
            <person name="Takuno S."/>
            <person name="Brandvain Y."/>
            <person name="Coop G."/>
            <person name="Andolfatto P."/>
            <person name="Hu T.T."/>
            <person name="Blanchette M."/>
            <person name="Clark R.M."/>
            <person name="Quesneville H."/>
            <person name="Nordborg M."/>
            <person name="Gaut B.S."/>
            <person name="Lysak M.A."/>
            <person name="Jenkins J."/>
            <person name="Grimwood J."/>
            <person name="Chapman J."/>
            <person name="Prochnik S."/>
            <person name="Shu S."/>
            <person name="Rokhsar D."/>
            <person name="Schmutz J."/>
            <person name="Weigel D."/>
            <person name="Wright S.I."/>
        </authorList>
    </citation>
    <scope>NUCLEOTIDE SEQUENCE [LARGE SCALE GENOMIC DNA]</scope>
    <source>
        <strain evidence="2">cv. Monte Gargano</strain>
    </source>
</reference>
<name>R0IP11_9BRAS</name>
<gene>
    <name evidence="1" type="ORF">CARUB_v10011279mg</name>
</gene>
<dbReference type="EMBL" id="KB870805">
    <property type="protein sequence ID" value="EOA38898.1"/>
    <property type="molecule type" value="Genomic_DNA"/>
</dbReference>
<evidence type="ECO:0000313" key="1">
    <source>
        <dbReference type="EMBL" id="EOA38898.1"/>
    </source>
</evidence>
<sequence length="83" mass="9531">MEIGLGFVSGVRRGDDDDESMILIPNCYSSGEYCGFNKKSKEYRVSPQFLELNKRRGVKGAFHCLHINENVKVLTRRAKDRYS</sequence>
<dbReference type="Proteomes" id="UP000029121">
    <property type="component" value="Unassembled WGS sequence"/>
</dbReference>
<accession>R0IP11</accession>
<keyword evidence="2" id="KW-1185">Reference proteome</keyword>